<reference evidence="1 2" key="1">
    <citation type="submission" date="2016-03" db="EMBL/GenBank/DDBJ databases">
        <authorList>
            <person name="Arora C."/>
            <person name="Burnet G."/>
            <person name="Bortz M."/>
            <person name="Conover D.H."/>
            <person name="Ghobrial J.A."/>
            <person name="Mezghani N.A."/>
            <person name="Thompson P.K."/>
            <person name="Ulbrich M.C."/>
            <person name="Furbee E.C."/>
            <person name="Grubb S.R."/>
            <person name="Warner M.H."/>
            <person name="Montgomery M.T."/>
            <person name="Garlena R.A."/>
            <person name="Russell D.A."/>
            <person name="Pope W.H."/>
            <person name="Jacobs-Sera D."/>
            <person name="Hendrix R.W."/>
            <person name="Hatfull G.F."/>
        </authorList>
    </citation>
    <scope>NUCLEOTIDE SEQUENCE [LARGE SCALE GENOMIC DNA]</scope>
</reference>
<protein>
    <submittedName>
        <fullName evidence="1">Uncharacterized protein</fullName>
    </submittedName>
</protein>
<dbReference type="RefSeq" id="YP_009301983.1">
    <property type="nucleotide sequence ID" value="NC_031239.1"/>
</dbReference>
<accession>A0A142K9V8</accession>
<name>A0A142K9V8_9CAUD</name>
<evidence type="ECO:0000313" key="2">
    <source>
        <dbReference type="Proteomes" id="UP000201202"/>
    </source>
</evidence>
<evidence type="ECO:0000313" key="1">
    <source>
        <dbReference type="EMBL" id="AMS02891.1"/>
    </source>
</evidence>
<dbReference type="EMBL" id="KU963250">
    <property type="protein sequence ID" value="AMS02891.1"/>
    <property type="molecule type" value="Genomic_DNA"/>
</dbReference>
<dbReference type="Proteomes" id="UP000201202">
    <property type="component" value="Segment"/>
</dbReference>
<dbReference type="GeneID" id="29126868"/>
<sequence length="101" mass="11300">MTKNRAGNMADKYAVIYPWTLDHPDVLDLTLRARIAYVELIAIAGADGIITDRRLERTMRKDHRERLIAAGLIVENDDPHEVGTYRVLQPESAYAPLVAAG</sequence>
<gene>
    <name evidence="1" type="primary">59</name>
    <name evidence="1" type="ORF">SEA_VIVI2_59</name>
</gene>
<keyword evidence="2" id="KW-1185">Reference proteome</keyword>
<dbReference type="OrthoDB" id="18545at10239"/>
<organism evidence="1 2">
    <name type="scientific">Gordonia phage Vivi2</name>
    <dbReference type="NCBI Taxonomy" id="1821564"/>
    <lineage>
        <taxon>Viruses</taxon>
        <taxon>Duplodnaviria</taxon>
        <taxon>Heunggongvirae</taxon>
        <taxon>Uroviricota</taxon>
        <taxon>Caudoviricetes</taxon>
        <taxon>Stackebrandtviridae</taxon>
        <taxon>Schenleyvirinae</taxon>
        <taxon>Vividuovirus</taxon>
        <taxon>Vividuovirus vivi2</taxon>
    </lineage>
</organism>
<dbReference type="KEGG" id="vg:29126868"/>
<proteinExistence type="predicted"/>